<dbReference type="InterPro" id="IPR000832">
    <property type="entry name" value="GPCR_2_secretin-like"/>
</dbReference>
<evidence type="ECO:0008006" key="17">
    <source>
        <dbReference type="Google" id="ProtNLM"/>
    </source>
</evidence>
<dbReference type="InterPro" id="IPR001879">
    <property type="entry name" value="GPCR_2_extracellular_dom"/>
</dbReference>
<keyword evidence="16" id="KW-1185">Reference proteome</keyword>
<organism evidence="15 16">
    <name type="scientific">Orchesella dallaii</name>
    <dbReference type="NCBI Taxonomy" id="48710"/>
    <lineage>
        <taxon>Eukaryota</taxon>
        <taxon>Metazoa</taxon>
        <taxon>Ecdysozoa</taxon>
        <taxon>Arthropoda</taxon>
        <taxon>Hexapoda</taxon>
        <taxon>Collembola</taxon>
        <taxon>Entomobryomorpha</taxon>
        <taxon>Entomobryoidea</taxon>
        <taxon>Orchesellidae</taxon>
        <taxon>Orchesellinae</taxon>
        <taxon>Orchesella</taxon>
    </lineage>
</organism>
<dbReference type="PANTHER" id="PTHR45620:SF15">
    <property type="entry name" value="DIURETIC HORMONE 44 RECEPTOR 1-RELATED"/>
    <property type="match status" value="1"/>
</dbReference>
<evidence type="ECO:0000313" key="16">
    <source>
        <dbReference type="Proteomes" id="UP001642540"/>
    </source>
</evidence>
<comment type="subcellular location">
    <subcellularLocation>
        <location evidence="1">Cell membrane</location>
        <topology evidence="1">Multi-pass membrane protein</topology>
    </subcellularLocation>
</comment>
<gene>
    <name evidence="15" type="ORF">ODALV1_LOCUS25785</name>
</gene>
<dbReference type="InterPro" id="IPR017983">
    <property type="entry name" value="GPCR_2_secretin-like_CS"/>
</dbReference>
<dbReference type="InterPro" id="IPR017981">
    <property type="entry name" value="GPCR_2-like_7TM"/>
</dbReference>
<dbReference type="Pfam" id="PF00002">
    <property type="entry name" value="7tm_2"/>
    <property type="match status" value="1"/>
</dbReference>
<evidence type="ECO:0000256" key="2">
    <source>
        <dbReference type="ARBA" id="ARBA00005314"/>
    </source>
</evidence>
<evidence type="ECO:0000256" key="7">
    <source>
        <dbReference type="ARBA" id="ARBA00023136"/>
    </source>
</evidence>
<evidence type="ECO:0000256" key="12">
    <source>
        <dbReference type="SAM" id="Phobius"/>
    </source>
</evidence>
<dbReference type="EMBL" id="CAXLJM020000107">
    <property type="protein sequence ID" value="CAL8135000.1"/>
    <property type="molecule type" value="Genomic_DNA"/>
</dbReference>
<feature type="domain" description="G-protein coupled receptors family 2 profile 2" evidence="14">
    <location>
        <begin position="191"/>
        <end position="468"/>
    </location>
</feature>
<keyword evidence="9" id="KW-0325">Glycoprotein</keyword>
<keyword evidence="6" id="KW-0297">G-protein coupled receptor</keyword>
<feature type="domain" description="G-protein coupled receptors family 2 profile 1" evidence="13">
    <location>
        <begin position="116"/>
        <end position="176"/>
    </location>
</feature>
<evidence type="ECO:0000256" key="8">
    <source>
        <dbReference type="ARBA" id="ARBA00023170"/>
    </source>
</evidence>
<feature type="transmembrane region" description="Helical" evidence="12">
    <location>
        <begin position="228"/>
        <end position="249"/>
    </location>
</feature>
<evidence type="ECO:0000256" key="9">
    <source>
        <dbReference type="ARBA" id="ARBA00023180"/>
    </source>
</evidence>
<feature type="region of interest" description="Disordered" evidence="11">
    <location>
        <begin position="1"/>
        <end position="20"/>
    </location>
</feature>
<sequence>MGQKQQLPPNPGKFKSNKGSLRLERKRNSFLTTVMAETDRTVDDGSMLGASSRKLPPELLCTTNLSLLLESLESSHGSAGNSSLLTDLYPDISKLLDAPSLRGGGSSIESTSFNTCPTEWDNLVCWPETIEGQTVTLPCFSVLNNIYYDTSRNATRYCMEGGNWTKSDYNDCRPLPNGMTGSNEGGNLAITTGVYFFGYCVSLCALVIAIIIFLVFKELRCLRNTIHTHLMITYILADTLWIITSSTTITSTGNVGMGSTGSADNQTIGSSMSGAGQNNQVPCVTFILLHYFHMTNFFWMFVEGLYLYVLVVLTFVSGNIKLRVYASIGWGVPLLVVIAWSIAKWMTQSDSAESHVSDAEYSSTSCLWLHVNEYDWIYKTPVILVLAANILFLLQIMWVLITKLRSAMNPETQQSVKAAKALVVLMPLLGITYVLVLSGSKAPVYEYSRALLISSQGFLVALLYCFLNGEVRMAIRHRWNRLRLMGPVHDCCDFDRRRQMHMRDWSPRSRTESIRYSCATQHDFRKRDSTISEATTMTTINSGPGSTPSGSCGYGYSVQQSSTGSGPLLQLNPPSHPPARMIKMMNLMKKDKSTTNDMSITKNGHGTSLSSIMDDESNQFSSVDLKY</sequence>
<dbReference type="Proteomes" id="UP001642540">
    <property type="component" value="Unassembled WGS sequence"/>
</dbReference>
<keyword evidence="5 12" id="KW-1133">Transmembrane helix</keyword>
<evidence type="ECO:0000256" key="11">
    <source>
        <dbReference type="SAM" id="MobiDB-lite"/>
    </source>
</evidence>
<dbReference type="SUPFAM" id="SSF111418">
    <property type="entry name" value="Hormone receptor domain"/>
    <property type="match status" value="1"/>
</dbReference>
<evidence type="ECO:0000256" key="3">
    <source>
        <dbReference type="ARBA" id="ARBA00022475"/>
    </source>
</evidence>
<feature type="transmembrane region" description="Helical" evidence="12">
    <location>
        <begin position="324"/>
        <end position="343"/>
    </location>
</feature>
<evidence type="ECO:0000256" key="4">
    <source>
        <dbReference type="ARBA" id="ARBA00022692"/>
    </source>
</evidence>
<feature type="region of interest" description="Disordered" evidence="11">
    <location>
        <begin position="592"/>
        <end position="613"/>
    </location>
</feature>
<evidence type="ECO:0000256" key="10">
    <source>
        <dbReference type="ARBA" id="ARBA00023224"/>
    </source>
</evidence>
<evidence type="ECO:0000313" key="15">
    <source>
        <dbReference type="EMBL" id="CAL8135000.1"/>
    </source>
</evidence>
<evidence type="ECO:0000256" key="5">
    <source>
        <dbReference type="ARBA" id="ARBA00022989"/>
    </source>
</evidence>
<dbReference type="Gene3D" id="1.20.1070.10">
    <property type="entry name" value="Rhodopsin 7-helix transmembrane proteins"/>
    <property type="match status" value="1"/>
</dbReference>
<proteinExistence type="inferred from homology"/>
<evidence type="ECO:0000259" key="14">
    <source>
        <dbReference type="PROSITE" id="PS50261"/>
    </source>
</evidence>
<dbReference type="InterPro" id="IPR036445">
    <property type="entry name" value="GPCR_2_extracell_dom_sf"/>
</dbReference>
<dbReference type="PROSITE" id="PS50227">
    <property type="entry name" value="G_PROTEIN_RECEP_F2_3"/>
    <property type="match status" value="1"/>
</dbReference>
<dbReference type="PANTHER" id="PTHR45620">
    <property type="entry name" value="PDF RECEPTOR-LIKE PROTEIN-RELATED"/>
    <property type="match status" value="1"/>
</dbReference>
<comment type="caution">
    <text evidence="15">The sequence shown here is derived from an EMBL/GenBank/DDBJ whole genome shotgun (WGS) entry which is preliminary data.</text>
</comment>
<keyword evidence="7 12" id="KW-0472">Membrane</keyword>
<dbReference type="Pfam" id="PF02793">
    <property type="entry name" value="HRM"/>
    <property type="match status" value="1"/>
</dbReference>
<evidence type="ECO:0000256" key="6">
    <source>
        <dbReference type="ARBA" id="ARBA00023040"/>
    </source>
</evidence>
<dbReference type="PROSITE" id="PS50261">
    <property type="entry name" value="G_PROTEIN_RECEP_F2_4"/>
    <property type="match status" value="1"/>
</dbReference>
<keyword evidence="10" id="KW-0807">Transducer</keyword>
<accession>A0ABP1RTD3</accession>
<evidence type="ECO:0000259" key="13">
    <source>
        <dbReference type="PROSITE" id="PS50227"/>
    </source>
</evidence>
<name>A0ABP1RTD3_9HEXA</name>
<feature type="transmembrane region" description="Helical" evidence="12">
    <location>
        <begin position="194"/>
        <end position="216"/>
    </location>
</feature>
<dbReference type="SUPFAM" id="SSF81321">
    <property type="entry name" value="Family A G protein-coupled receptor-like"/>
    <property type="match status" value="1"/>
</dbReference>
<feature type="transmembrane region" description="Helical" evidence="12">
    <location>
        <begin position="297"/>
        <end position="317"/>
    </location>
</feature>
<feature type="transmembrane region" description="Helical" evidence="12">
    <location>
        <begin position="450"/>
        <end position="467"/>
    </location>
</feature>
<evidence type="ECO:0000256" key="1">
    <source>
        <dbReference type="ARBA" id="ARBA00004651"/>
    </source>
</evidence>
<keyword evidence="4 12" id="KW-0812">Transmembrane</keyword>
<protein>
    <recommendedName>
        <fullName evidence="17">Diuretic hormone receptor</fullName>
    </recommendedName>
</protein>
<keyword evidence="8" id="KW-0675">Receptor</keyword>
<dbReference type="PRINTS" id="PR01127">
    <property type="entry name" value="DIUHORMONER"/>
</dbReference>
<dbReference type="PROSITE" id="PS00650">
    <property type="entry name" value="G_PROTEIN_RECEP_F2_2"/>
    <property type="match status" value="1"/>
</dbReference>
<dbReference type="SMART" id="SM00008">
    <property type="entry name" value="HormR"/>
    <property type="match status" value="1"/>
</dbReference>
<feature type="transmembrane region" description="Helical" evidence="12">
    <location>
        <begin position="382"/>
        <end position="401"/>
    </location>
</feature>
<dbReference type="PRINTS" id="PR00249">
    <property type="entry name" value="GPCRSECRETIN"/>
</dbReference>
<feature type="transmembrane region" description="Helical" evidence="12">
    <location>
        <begin position="421"/>
        <end position="438"/>
    </location>
</feature>
<feature type="compositionally biased region" description="Polar residues" evidence="11">
    <location>
        <begin position="595"/>
        <end position="611"/>
    </location>
</feature>
<dbReference type="InterPro" id="IPR002001">
    <property type="entry name" value="GPCR_2_diuretic_rcpt"/>
</dbReference>
<dbReference type="Gene3D" id="4.10.1240.10">
    <property type="entry name" value="GPCR, family 2, extracellular hormone receptor domain"/>
    <property type="match status" value="1"/>
</dbReference>
<keyword evidence="3" id="KW-1003">Cell membrane</keyword>
<comment type="similarity">
    <text evidence="2">Belongs to the G-protein coupled receptor 2 family.</text>
</comment>
<reference evidence="15 16" key="1">
    <citation type="submission" date="2024-08" db="EMBL/GenBank/DDBJ databases">
        <authorList>
            <person name="Cucini C."/>
            <person name="Frati F."/>
        </authorList>
    </citation>
    <scope>NUCLEOTIDE SEQUENCE [LARGE SCALE GENOMIC DNA]</scope>
</reference>
<dbReference type="InterPro" id="IPR050332">
    <property type="entry name" value="GPCR_2"/>
</dbReference>